<comment type="similarity">
    <text evidence="1">Belongs to the protein kinase superfamily. AGC Ser/Thr protein kinase family. PDPK1 subfamily.</text>
</comment>
<feature type="domain" description="Protein kinase" evidence="14">
    <location>
        <begin position="54"/>
        <end position="342"/>
    </location>
</feature>
<evidence type="ECO:0000256" key="6">
    <source>
        <dbReference type="ARBA" id="ARBA00022741"/>
    </source>
</evidence>
<evidence type="ECO:0000256" key="13">
    <source>
        <dbReference type="SAM" id="MobiDB-lite"/>
    </source>
</evidence>
<feature type="region of interest" description="Disordered" evidence="13">
    <location>
        <begin position="349"/>
        <end position="372"/>
    </location>
</feature>
<dbReference type="PANTHER" id="PTHR24356:SF163">
    <property type="entry name" value="3-PHOSPHOINOSITIDE-DEPENDENT PROTEIN KINASE 1-RELATED"/>
    <property type="match status" value="1"/>
</dbReference>
<dbReference type="AlphaFoldDB" id="A0A914HFU1"/>
<comment type="catalytic activity">
    <reaction evidence="9">
        <text>L-threonyl-[protein] + ATP = O-phospho-L-threonyl-[protein] + ADP + H(+)</text>
        <dbReference type="Rhea" id="RHEA:46608"/>
        <dbReference type="Rhea" id="RHEA-COMP:11060"/>
        <dbReference type="Rhea" id="RHEA-COMP:11605"/>
        <dbReference type="ChEBI" id="CHEBI:15378"/>
        <dbReference type="ChEBI" id="CHEBI:30013"/>
        <dbReference type="ChEBI" id="CHEBI:30616"/>
        <dbReference type="ChEBI" id="CHEBI:61977"/>
        <dbReference type="ChEBI" id="CHEBI:456216"/>
        <dbReference type="EC" id="2.7.11.1"/>
    </reaction>
</comment>
<dbReference type="GO" id="GO:0005524">
    <property type="term" value="F:ATP binding"/>
    <property type="evidence" value="ECO:0007669"/>
    <property type="project" value="UniProtKB-UniRule"/>
</dbReference>
<dbReference type="PANTHER" id="PTHR24356">
    <property type="entry name" value="SERINE/THREONINE-PROTEIN KINASE"/>
    <property type="match status" value="1"/>
</dbReference>
<dbReference type="PROSITE" id="PS50011">
    <property type="entry name" value="PROTEIN_KINASE_DOM"/>
    <property type="match status" value="1"/>
</dbReference>
<dbReference type="InterPro" id="IPR008271">
    <property type="entry name" value="Ser/Thr_kinase_AS"/>
</dbReference>
<evidence type="ECO:0000259" key="14">
    <source>
        <dbReference type="PROSITE" id="PS50011"/>
    </source>
</evidence>
<evidence type="ECO:0000256" key="9">
    <source>
        <dbReference type="ARBA" id="ARBA00047899"/>
    </source>
</evidence>
<dbReference type="Pfam" id="PF00069">
    <property type="entry name" value="Pkinase"/>
    <property type="match status" value="1"/>
</dbReference>
<evidence type="ECO:0000256" key="2">
    <source>
        <dbReference type="ARBA" id="ARBA00012513"/>
    </source>
</evidence>
<dbReference type="SMART" id="SM00220">
    <property type="entry name" value="S_TKc"/>
    <property type="match status" value="1"/>
</dbReference>
<dbReference type="GO" id="GO:0004674">
    <property type="term" value="F:protein serine/threonine kinase activity"/>
    <property type="evidence" value="ECO:0007669"/>
    <property type="project" value="UniProtKB-KW"/>
</dbReference>
<dbReference type="FunFam" id="1.10.510.10:FF:000024">
    <property type="entry name" value="Probable serine/threonine-protein kinase cot-1"/>
    <property type="match status" value="1"/>
</dbReference>
<dbReference type="Gene3D" id="3.30.200.20">
    <property type="entry name" value="Phosphorylase Kinase, domain 1"/>
    <property type="match status" value="1"/>
</dbReference>
<dbReference type="InterPro" id="IPR050236">
    <property type="entry name" value="Ser_Thr_kinase_AGC"/>
</dbReference>
<dbReference type="WBParaSite" id="Gr19_v10_g16572.t1">
    <property type="protein sequence ID" value="Gr19_v10_g16572.t1"/>
    <property type="gene ID" value="Gr19_v10_g16572"/>
</dbReference>
<keyword evidence="3 12" id="KW-0723">Serine/threonine-protein kinase</keyword>
<keyword evidence="5" id="KW-0808">Transferase</keyword>
<dbReference type="InterPro" id="IPR017441">
    <property type="entry name" value="Protein_kinase_ATP_BS"/>
</dbReference>
<dbReference type="FunFam" id="3.30.200.20:FF:000042">
    <property type="entry name" value="Aurora kinase A"/>
    <property type="match status" value="1"/>
</dbReference>
<accession>A0A914HFU1</accession>
<dbReference type="CDD" id="cd05581">
    <property type="entry name" value="STKc_PDK1"/>
    <property type="match status" value="1"/>
</dbReference>
<evidence type="ECO:0000256" key="1">
    <source>
        <dbReference type="ARBA" id="ARBA00010006"/>
    </source>
</evidence>
<dbReference type="InterPro" id="IPR039046">
    <property type="entry name" value="PDPK1"/>
</dbReference>
<dbReference type="GO" id="GO:0035556">
    <property type="term" value="P:intracellular signal transduction"/>
    <property type="evidence" value="ECO:0007669"/>
    <property type="project" value="TreeGrafter"/>
</dbReference>
<dbReference type="InterPro" id="IPR011009">
    <property type="entry name" value="Kinase-like_dom_sf"/>
</dbReference>
<evidence type="ECO:0000313" key="16">
    <source>
        <dbReference type="WBParaSite" id="Gr19_v10_g16572.t1"/>
    </source>
</evidence>
<evidence type="ECO:0000256" key="11">
    <source>
        <dbReference type="PROSITE-ProRule" id="PRU10141"/>
    </source>
</evidence>
<sequence length="372" mass="41901">MALQRSGAQTAAPKQRRPNRRPNLNQTISFKMPDDRPSTAFSADSFTTRTKADFLFLSELGEGSYSTVYLASERQTSRKFAVKICLKKKIMQEKKVQQIFRERDVLRLLSTPANASPFVVRLFCTFQDRESLYFVLSLAEKRDLLARLKALRRFSVIQCQFAMAELLLALEHIHALGVIHRDVKPENILLREDGHILLSDFGCAKQKQSAEDGAKAEHGNEEQMTSTDKEQKRALKRRCSFVGTGAYVSPEVLNGEEVTGACDWWAFGVILFELLAGRRPFSGASEYFLFRQVLALSYEFPDDFPCDSSRQLVQALLVLVPAQRMGSDAMGGAVPIRHHPFYNSTDWDSIGKRKSPLFDSSDEPTDGEEGGE</sequence>
<name>A0A914HFU1_GLORO</name>
<evidence type="ECO:0000256" key="10">
    <source>
        <dbReference type="ARBA" id="ARBA00048679"/>
    </source>
</evidence>
<feature type="region of interest" description="Disordered" evidence="13">
    <location>
        <begin position="212"/>
        <end position="231"/>
    </location>
</feature>
<evidence type="ECO:0000256" key="3">
    <source>
        <dbReference type="ARBA" id="ARBA00022527"/>
    </source>
</evidence>
<evidence type="ECO:0000256" key="5">
    <source>
        <dbReference type="ARBA" id="ARBA00022679"/>
    </source>
</evidence>
<comment type="catalytic activity">
    <reaction evidence="10">
        <text>L-seryl-[protein] + ATP = O-phospho-L-seryl-[protein] + ADP + H(+)</text>
        <dbReference type="Rhea" id="RHEA:17989"/>
        <dbReference type="Rhea" id="RHEA-COMP:9863"/>
        <dbReference type="Rhea" id="RHEA-COMP:11604"/>
        <dbReference type="ChEBI" id="CHEBI:15378"/>
        <dbReference type="ChEBI" id="CHEBI:29999"/>
        <dbReference type="ChEBI" id="CHEBI:30616"/>
        <dbReference type="ChEBI" id="CHEBI:83421"/>
        <dbReference type="ChEBI" id="CHEBI:456216"/>
        <dbReference type="EC" id="2.7.11.1"/>
    </reaction>
</comment>
<reference evidence="16" key="1">
    <citation type="submission" date="2022-11" db="UniProtKB">
        <authorList>
            <consortium name="WormBaseParasite"/>
        </authorList>
    </citation>
    <scope>IDENTIFICATION</scope>
</reference>
<keyword evidence="8 11" id="KW-0067">ATP-binding</keyword>
<keyword evidence="15" id="KW-1185">Reference proteome</keyword>
<feature type="binding site" evidence="11">
    <location>
        <position position="83"/>
    </location>
    <ligand>
        <name>ATP</name>
        <dbReference type="ChEBI" id="CHEBI:30616"/>
    </ligand>
</feature>
<feature type="compositionally biased region" description="Acidic residues" evidence="13">
    <location>
        <begin position="360"/>
        <end position="372"/>
    </location>
</feature>
<dbReference type="SUPFAM" id="SSF56112">
    <property type="entry name" value="Protein kinase-like (PK-like)"/>
    <property type="match status" value="1"/>
</dbReference>
<dbReference type="Proteomes" id="UP000887572">
    <property type="component" value="Unplaced"/>
</dbReference>
<evidence type="ECO:0000256" key="4">
    <source>
        <dbReference type="ARBA" id="ARBA00022553"/>
    </source>
</evidence>
<keyword evidence="6 11" id="KW-0547">Nucleotide-binding</keyword>
<feature type="region of interest" description="Disordered" evidence="13">
    <location>
        <begin position="1"/>
        <end position="34"/>
    </location>
</feature>
<dbReference type="PROSITE" id="PS00107">
    <property type="entry name" value="PROTEIN_KINASE_ATP"/>
    <property type="match status" value="1"/>
</dbReference>
<dbReference type="PROSITE" id="PS00108">
    <property type="entry name" value="PROTEIN_KINASE_ST"/>
    <property type="match status" value="1"/>
</dbReference>
<protein>
    <recommendedName>
        <fullName evidence="2">non-specific serine/threonine protein kinase</fullName>
        <ecNumber evidence="2">2.7.11.1</ecNumber>
    </recommendedName>
</protein>
<keyword evidence="7" id="KW-0418">Kinase</keyword>
<dbReference type="InterPro" id="IPR000719">
    <property type="entry name" value="Prot_kinase_dom"/>
</dbReference>
<proteinExistence type="inferred from homology"/>
<dbReference type="EC" id="2.7.11.1" evidence="2"/>
<dbReference type="GO" id="GO:0007010">
    <property type="term" value="P:cytoskeleton organization"/>
    <property type="evidence" value="ECO:0007669"/>
    <property type="project" value="UniProtKB-ARBA"/>
</dbReference>
<evidence type="ECO:0000256" key="7">
    <source>
        <dbReference type="ARBA" id="ARBA00022777"/>
    </source>
</evidence>
<evidence type="ECO:0000313" key="15">
    <source>
        <dbReference type="Proteomes" id="UP000887572"/>
    </source>
</evidence>
<keyword evidence="4" id="KW-0597">Phosphoprotein</keyword>
<evidence type="ECO:0000256" key="12">
    <source>
        <dbReference type="RuleBase" id="RU000304"/>
    </source>
</evidence>
<evidence type="ECO:0000256" key="8">
    <source>
        <dbReference type="ARBA" id="ARBA00022840"/>
    </source>
</evidence>
<dbReference type="Gene3D" id="1.10.510.10">
    <property type="entry name" value="Transferase(Phosphotransferase) domain 1"/>
    <property type="match status" value="1"/>
</dbReference>
<organism evidence="15 16">
    <name type="scientific">Globodera rostochiensis</name>
    <name type="common">Golden nematode worm</name>
    <name type="synonym">Heterodera rostochiensis</name>
    <dbReference type="NCBI Taxonomy" id="31243"/>
    <lineage>
        <taxon>Eukaryota</taxon>
        <taxon>Metazoa</taxon>
        <taxon>Ecdysozoa</taxon>
        <taxon>Nematoda</taxon>
        <taxon>Chromadorea</taxon>
        <taxon>Rhabditida</taxon>
        <taxon>Tylenchina</taxon>
        <taxon>Tylenchomorpha</taxon>
        <taxon>Tylenchoidea</taxon>
        <taxon>Heteroderidae</taxon>
        <taxon>Heteroderinae</taxon>
        <taxon>Globodera</taxon>
    </lineage>
</organism>